<accession>A0A1F7L1S9</accession>
<keyword evidence="2" id="KW-0812">Transmembrane</keyword>
<feature type="transmembrane region" description="Helical" evidence="2">
    <location>
        <begin position="564"/>
        <end position="587"/>
    </location>
</feature>
<name>A0A1F7L1S9_9BACT</name>
<feature type="compositionally biased region" description="Polar residues" evidence="1">
    <location>
        <begin position="521"/>
        <end position="541"/>
    </location>
</feature>
<feature type="chain" id="PRO_5009529542" description="SD-repeat containing protein B domain-containing protein" evidence="3">
    <location>
        <begin position="24"/>
        <end position="599"/>
    </location>
</feature>
<keyword evidence="2" id="KW-0472">Membrane</keyword>
<organism evidence="4 5">
    <name type="scientific">Candidatus Roizmanbacteria bacterium RIFOXYD1_FULL_38_12</name>
    <dbReference type="NCBI Taxonomy" id="1802093"/>
    <lineage>
        <taxon>Bacteria</taxon>
        <taxon>Candidatus Roizmaniibacteriota</taxon>
    </lineage>
</organism>
<dbReference type="Proteomes" id="UP000177050">
    <property type="component" value="Unassembled WGS sequence"/>
</dbReference>
<feature type="region of interest" description="Disordered" evidence="1">
    <location>
        <begin position="521"/>
        <end position="545"/>
    </location>
</feature>
<evidence type="ECO:0008006" key="6">
    <source>
        <dbReference type="Google" id="ProtNLM"/>
    </source>
</evidence>
<gene>
    <name evidence="4" type="ORF">A3K52_04800</name>
</gene>
<proteinExistence type="predicted"/>
<keyword evidence="3" id="KW-0732">Signal</keyword>
<protein>
    <recommendedName>
        <fullName evidence="6">SD-repeat containing protein B domain-containing protein</fullName>
    </recommendedName>
</protein>
<evidence type="ECO:0000256" key="1">
    <source>
        <dbReference type="SAM" id="MobiDB-lite"/>
    </source>
</evidence>
<feature type="signal peptide" evidence="3">
    <location>
        <begin position="1"/>
        <end position="23"/>
    </location>
</feature>
<evidence type="ECO:0000256" key="3">
    <source>
        <dbReference type="SAM" id="SignalP"/>
    </source>
</evidence>
<dbReference type="EMBL" id="MGBR01000001">
    <property type="protein sequence ID" value="OGK74061.1"/>
    <property type="molecule type" value="Genomic_DNA"/>
</dbReference>
<reference evidence="4 5" key="1">
    <citation type="journal article" date="2016" name="Nat. Commun.">
        <title>Thousands of microbial genomes shed light on interconnected biogeochemical processes in an aquifer system.</title>
        <authorList>
            <person name="Anantharaman K."/>
            <person name="Brown C.T."/>
            <person name="Hug L.A."/>
            <person name="Sharon I."/>
            <person name="Castelle C.J."/>
            <person name="Probst A.J."/>
            <person name="Thomas B.C."/>
            <person name="Singh A."/>
            <person name="Wilkins M.J."/>
            <person name="Karaoz U."/>
            <person name="Brodie E.L."/>
            <person name="Williams K.H."/>
            <person name="Hubbard S.S."/>
            <person name="Banfield J.F."/>
        </authorList>
    </citation>
    <scope>NUCLEOTIDE SEQUENCE [LARGE SCALE GENOMIC DNA]</scope>
</reference>
<sequence length="599" mass="66188">MKKIMFFVATFLLVCIFTPFAHAQSAQTERWVCLESEHCWKDPNSCSVSDGHRARLTAKSGFEPLTGTPTYIVECVSTATSQICTTGSEAQDMVVYKQSNIATLQTDLQYVFEGLFESNGSTPASNPTEWGGAYEWKDSTPEGHDRRWYAMNYWDPTTAPIGAAGGQQQGTFDFETAEKDCAKIAWDPYGRVFDAGTLEPVRGSKVTLQIKKGGTFVDMTALDLPGGNIQNPQTVKEDGAFSFVVPDGEYRLLSNPVPLVDANIIDPNYAKAYSDIYLVQNEELIEQQGEIVHRDIAVATLNTNNPVKMMEYFYRSTPQGLIIIDGQVSHPLTKLNAKMNFVSTGLPSSVLKFQSDAFGRFNIEIDQNSFKKDPKNMEIFSELELVKVDLRQPITKKNGIVKSVSAAQRDNSIVKFEPIPQYLEGVAYDAGGKVIPNAAVGVYLQFSNKAYSQKTADNNGFFKFSSEYLPSFPYEIRYTTADGKVINTKPSVFLAQNQKYIAEQQINPFVGKDAKNNIAPTLSPKKNTPSITKETSDTIDTTGAGAGAKVTQKDTKITELTNKIFIQAIFLILALVILIGVSVWLVIHFKKTHGPPSTM</sequence>
<keyword evidence="2" id="KW-1133">Transmembrane helix</keyword>
<comment type="caution">
    <text evidence="4">The sequence shown here is derived from an EMBL/GenBank/DDBJ whole genome shotgun (WGS) entry which is preliminary data.</text>
</comment>
<evidence type="ECO:0000313" key="4">
    <source>
        <dbReference type="EMBL" id="OGK74061.1"/>
    </source>
</evidence>
<evidence type="ECO:0000313" key="5">
    <source>
        <dbReference type="Proteomes" id="UP000177050"/>
    </source>
</evidence>
<evidence type="ECO:0000256" key="2">
    <source>
        <dbReference type="SAM" id="Phobius"/>
    </source>
</evidence>
<dbReference type="AlphaFoldDB" id="A0A1F7L1S9"/>